<feature type="compositionally biased region" description="Polar residues" evidence="1">
    <location>
        <begin position="95"/>
        <end position="105"/>
    </location>
</feature>
<evidence type="ECO:0000256" key="1">
    <source>
        <dbReference type="SAM" id="MobiDB-lite"/>
    </source>
</evidence>
<dbReference type="InterPro" id="IPR028000">
    <property type="entry name" value="Pma1"/>
</dbReference>
<reference evidence="3 4" key="1">
    <citation type="journal article" date="2012" name="PLoS ONE">
        <title>Sequence and analysis of the genome of the pathogenic yeast Candida orthopsilosis.</title>
        <authorList>
            <person name="Riccombeni A."/>
            <person name="Vidanes G."/>
            <person name="Proux-Wera E."/>
            <person name="Wolfe K.H."/>
            <person name="Butler G."/>
        </authorList>
    </citation>
    <scope>NUCLEOTIDE SEQUENCE [LARGE SCALE GENOMIC DNA]</scope>
    <source>
        <strain evidence="3 4">Co 90-125</strain>
    </source>
</reference>
<gene>
    <name evidence="3" type="ORF">CORT_0A11410</name>
</gene>
<keyword evidence="2" id="KW-0472">Membrane</keyword>
<keyword evidence="4" id="KW-1185">Reference proteome</keyword>
<organism evidence="3 4">
    <name type="scientific">Candida orthopsilosis (strain 90-125)</name>
    <name type="common">Yeast</name>
    <dbReference type="NCBI Taxonomy" id="1136231"/>
    <lineage>
        <taxon>Eukaryota</taxon>
        <taxon>Fungi</taxon>
        <taxon>Dikarya</taxon>
        <taxon>Ascomycota</taxon>
        <taxon>Saccharomycotina</taxon>
        <taxon>Pichiomycetes</taxon>
        <taxon>Debaryomycetaceae</taxon>
        <taxon>Candida/Lodderomyces clade</taxon>
        <taxon>Candida</taxon>
    </lineage>
</organism>
<dbReference type="HOGENOM" id="CLU_041040_0_0_1"/>
<dbReference type="EMBL" id="HE681719">
    <property type="protein sequence ID" value="CCG21526.1"/>
    <property type="molecule type" value="Genomic_DNA"/>
</dbReference>
<feature type="transmembrane region" description="Helical" evidence="2">
    <location>
        <begin position="427"/>
        <end position="448"/>
    </location>
</feature>
<dbReference type="RefSeq" id="XP_003866964.1">
    <property type="nucleotide sequence ID" value="XM_003866916.1"/>
</dbReference>
<dbReference type="Proteomes" id="UP000005018">
    <property type="component" value="Chromosome 1"/>
</dbReference>
<dbReference type="Pfam" id="PF14610">
    <property type="entry name" value="Psg1"/>
    <property type="match status" value="1"/>
</dbReference>
<dbReference type="OrthoDB" id="4084551at2759"/>
<evidence type="ECO:0000313" key="3">
    <source>
        <dbReference type="EMBL" id="CCG21526.1"/>
    </source>
</evidence>
<keyword evidence="2" id="KW-1133">Transmembrane helix</keyword>
<accession>H8WYP4</accession>
<evidence type="ECO:0000256" key="2">
    <source>
        <dbReference type="SAM" id="Phobius"/>
    </source>
</evidence>
<sequence length="499" mass="57323">MGFTLGYKFSSLISLAQFFSTDQNNQKHTHLLSSKIFNLMRIPFAVISLFVANVYSLTLVQPEATPEPSLVATTDSSQPSQHLFKRAKEVIINKQHAQNQAQKTASSSSDTPPPAWYRTVNGQVEIVKPTVIAGVTISAKPPKTTDPLQEWVSLNKEGLPKTIKPEIKNGRTKKGHPDYSTYFQSATTITFNKEQLKAHNMAEDEVFEEVKYIEESDLEDHMLNPIIRCTPARYKKKGIAKDVSTEPFCTPEDDVRLKLDKTHFITWYSRYFAPEVQKVRIHLSYVQESAKQKGWKKRDLVDLDEEGDIDYTPFDKRSKVLEHGGKVKEGFFVSDWLSNEDGYYPLTIIEEWFPKNAYEKKVLISLQPDNVPDDEFNVLTDSIVVEFWKGSNVAKGDFLDLQRQEEKHVHKYLTGDNIEEGIDYEEYLIMMTLPTCVVIAAFGMWLFVRINRFDLSHLKKKKFAREKTTHRMIPFVSKKKKNYESLPLSNMDVGGSKRD</sequence>
<proteinExistence type="predicted"/>
<keyword evidence="2" id="KW-0812">Transmembrane</keyword>
<protein>
    <submittedName>
        <fullName evidence="3">Uncharacterized protein</fullName>
    </submittedName>
</protein>
<dbReference type="eggNOG" id="ENOG502QVDR">
    <property type="taxonomic scope" value="Eukaryota"/>
</dbReference>
<dbReference type="GeneID" id="14537328"/>
<evidence type="ECO:0000313" key="4">
    <source>
        <dbReference type="Proteomes" id="UP000005018"/>
    </source>
</evidence>
<name>H8WYP4_CANO9</name>
<dbReference type="AlphaFoldDB" id="H8WYP4"/>
<dbReference type="KEGG" id="cot:CORT_0A11410"/>
<feature type="region of interest" description="Disordered" evidence="1">
    <location>
        <begin position="95"/>
        <end position="115"/>
    </location>
</feature>